<feature type="region of interest" description="Disordered" evidence="2">
    <location>
        <begin position="1"/>
        <end position="46"/>
    </location>
</feature>
<dbReference type="OrthoDB" id="5984028at2759"/>
<evidence type="ECO:0000313" key="3">
    <source>
        <dbReference type="EMBL" id="KAF6212768.1"/>
    </source>
</evidence>
<evidence type="ECO:0000256" key="1">
    <source>
        <dbReference type="SAM" id="Coils"/>
    </source>
</evidence>
<evidence type="ECO:0000313" key="4">
    <source>
        <dbReference type="Proteomes" id="UP000466442"/>
    </source>
</evidence>
<name>A0A8S9XWX4_APOLU</name>
<proteinExistence type="predicted"/>
<gene>
    <name evidence="3" type="ORF">GE061_010477</name>
</gene>
<sequence>MKWKCDKCAGRPEMYTEKDEDQDHDEESEEEEREVSPEPEMATGSMTERAIYEINRKLNKLTSLVGEVKDLKQSIGFMSDQFDMFMVEMSSLKATVVELEKEKNDLKTTVGELQRKVEVLEQNSRNTNVELHGVPESPNEECTEIVRRTAAVLKVNIGPISKAFRTGQASNDRPRKIIATLNTAEERELLVKAAKTDRSLTAHALYNDWKDDRVYINENLTAFRADLLRRVKAKAKSYAQKEID</sequence>
<dbReference type="Proteomes" id="UP000466442">
    <property type="component" value="Unassembled WGS sequence"/>
</dbReference>
<keyword evidence="4" id="KW-1185">Reference proteome</keyword>
<accession>A0A8S9XWX4</accession>
<dbReference type="EMBL" id="WIXP02000003">
    <property type="protein sequence ID" value="KAF6212768.1"/>
    <property type="molecule type" value="Genomic_DNA"/>
</dbReference>
<organism evidence="3 4">
    <name type="scientific">Apolygus lucorum</name>
    <name type="common">Small green plant bug</name>
    <name type="synonym">Lygocoris lucorum</name>
    <dbReference type="NCBI Taxonomy" id="248454"/>
    <lineage>
        <taxon>Eukaryota</taxon>
        <taxon>Metazoa</taxon>
        <taxon>Ecdysozoa</taxon>
        <taxon>Arthropoda</taxon>
        <taxon>Hexapoda</taxon>
        <taxon>Insecta</taxon>
        <taxon>Pterygota</taxon>
        <taxon>Neoptera</taxon>
        <taxon>Paraneoptera</taxon>
        <taxon>Hemiptera</taxon>
        <taxon>Heteroptera</taxon>
        <taxon>Panheteroptera</taxon>
        <taxon>Cimicomorpha</taxon>
        <taxon>Miridae</taxon>
        <taxon>Mirini</taxon>
        <taxon>Apolygus</taxon>
    </lineage>
</organism>
<feature type="coiled-coil region" evidence="1">
    <location>
        <begin position="89"/>
        <end position="130"/>
    </location>
</feature>
<evidence type="ECO:0000256" key="2">
    <source>
        <dbReference type="SAM" id="MobiDB-lite"/>
    </source>
</evidence>
<protein>
    <submittedName>
        <fullName evidence="3">Uncharacterized protein</fullName>
    </submittedName>
</protein>
<comment type="caution">
    <text evidence="3">The sequence shown here is derived from an EMBL/GenBank/DDBJ whole genome shotgun (WGS) entry which is preliminary data.</text>
</comment>
<dbReference type="AlphaFoldDB" id="A0A8S9XWX4"/>
<keyword evidence="1" id="KW-0175">Coiled coil</keyword>
<feature type="compositionally biased region" description="Basic and acidic residues" evidence="2">
    <location>
        <begin position="1"/>
        <end position="17"/>
    </location>
</feature>
<reference evidence="3" key="1">
    <citation type="journal article" date="2021" name="Mol. Ecol. Resour.">
        <title>Apolygus lucorum genome provides insights into omnivorousness and mesophyll feeding.</title>
        <authorList>
            <person name="Liu Y."/>
            <person name="Liu H."/>
            <person name="Wang H."/>
            <person name="Huang T."/>
            <person name="Liu B."/>
            <person name="Yang B."/>
            <person name="Yin L."/>
            <person name="Li B."/>
            <person name="Zhang Y."/>
            <person name="Zhang S."/>
            <person name="Jiang F."/>
            <person name="Zhang X."/>
            <person name="Ren Y."/>
            <person name="Wang B."/>
            <person name="Wang S."/>
            <person name="Lu Y."/>
            <person name="Wu K."/>
            <person name="Fan W."/>
            <person name="Wang G."/>
        </authorList>
    </citation>
    <scope>NUCLEOTIDE SEQUENCE</scope>
    <source>
        <strain evidence="3">12Hb</strain>
    </source>
</reference>
<feature type="compositionally biased region" description="Acidic residues" evidence="2">
    <location>
        <begin position="18"/>
        <end position="33"/>
    </location>
</feature>